<dbReference type="AlphaFoldDB" id="A0A0R1I0H2"/>
<sequence>MTIKLIATDMDGTFLDDDGHYNHLRFQQLMTQMTQRGIRFVVASGNHYPHLPPYFQDIKGDITYVAENGAYIVDEEIVLSEDVIAPDLVKKVLSWRENDAMFKPAWLILSGRQGAYTEMPASSQRFARSQYFYNNLTSVLDLNDVKDDIFKLDFTWLNADVSAQEQRFNTAFAGQLRATSSGLGGLDVILPHVNKAYGLKKLQQKWGISAAETMAFGDNANDIEMLHLAKFGYAMANATQRTQTAAANVTKLDNNHDGVLDVIADHLNREAN</sequence>
<keyword evidence="1" id="KW-0378">Hydrolase</keyword>
<evidence type="ECO:0000313" key="2">
    <source>
        <dbReference type="Proteomes" id="UP000050911"/>
    </source>
</evidence>
<dbReference type="NCBIfam" id="TIGR00099">
    <property type="entry name" value="Cof-subfamily"/>
    <property type="match status" value="1"/>
</dbReference>
<dbReference type="RefSeq" id="WP_056941989.1">
    <property type="nucleotide sequence ID" value="NZ_AZCX01000002.1"/>
</dbReference>
<evidence type="ECO:0000313" key="1">
    <source>
        <dbReference type="EMBL" id="KRK48775.1"/>
    </source>
</evidence>
<dbReference type="GO" id="GO:0005829">
    <property type="term" value="C:cytosol"/>
    <property type="evidence" value="ECO:0007669"/>
    <property type="project" value="TreeGrafter"/>
</dbReference>
<dbReference type="InterPro" id="IPR023214">
    <property type="entry name" value="HAD_sf"/>
</dbReference>
<dbReference type="PROSITE" id="PS01229">
    <property type="entry name" value="COF_2"/>
    <property type="match status" value="1"/>
</dbReference>
<protein>
    <submittedName>
        <fullName evidence="1">HAD superfamily hydrolase</fullName>
    </submittedName>
</protein>
<dbReference type="Pfam" id="PF08282">
    <property type="entry name" value="Hydrolase_3"/>
    <property type="match status" value="1"/>
</dbReference>
<name>A0A0R1I0H2_9LACO</name>
<dbReference type="SFLD" id="SFLDG01140">
    <property type="entry name" value="C2.B:_Phosphomannomutase_and_P"/>
    <property type="match status" value="1"/>
</dbReference>
<dbReference type="PANTHER" id="PTHR10000">
    <property type="entry name" value="PHOSPHOSERINE PHOSPHATASE"/>
    <property type="match status" value="1"/>
</dbReference>
<dbReference type="InterPro" id="IPR000150">
    <property type="entry name" value="Cof"/>
</dbReference>
<proteinExistence type="predicted"/>
<dbReference type="NCBIfam" id="TIGR01484">
    <property type="entry name" value="HAD-SF-IIB"/>
    <property type="match status" value="1"/>
</dbReference>
<gene>
    <name evidence="1" type="ORF">FC96_GL001094</name>
</gene>
<reference evidence="1 2" key="1">
    <citation type="journal article" date="2015" name="Genome Announc.">
        <title>Expanding the biotechnology potential of lactobacilli through comparative genomics of 213 strains and associated genera.</title>
        <authorList>
            <person name="Sun Z."/>
            <person name="Harris H.M."/>
            <person name="McCann A."/>
            <person name="Guo C."/>
            <person name="Argimon S."/>
            <person name="Zhang W."/>
            <person name="Yang X."/>
            <person name="Jeffery I.B."/>
            <person name="Cooney J.C."/>
            <person name="Kagawa T.F."/>
            <person name="Liu W."/>
            <person name="Song Y."/>
            <person name="Salvetti E."/>
            <person name="Wrobel A."/>
            <person name="Rasinkangas P."/>
            <person name="Parkhill J."/>
            <person name="Rea M.C."/>
            <person name="O'Sullivan O."/>
            <person name="Ritari J."/>
            <person name="Douillard F.P."/>
            <person name="Paul Ross R."/>
            <person name="Yang R."/>
            <person name="Briner A.E."/>
            <person name="Felis G.E."/>
            <person name="de Vos W.M."/>
            <person name="Barrangou R."/>
            <person name="Klaenhammer T.R."/>
            <person name="Caufield P.W."/>
            <person name="Cui Y."/>
            <person name="Zhang H."/>
            <person name="O'Toole P.W."/>
        </authorList>
    </citation>
    <scope>NUCLEOTIDE SEQUENCE [LARGE SCALE GENOMIC DNA]</scope>
    <source>
        <strain evidence="1 2">JCM 15530</strain>
    </source>
</reference>
<keyword evidence="2" id="KW-1185">Reference proteome</keyword>
<dbReference type="EMBL" id="AZCX01000002">
    <property type="protein sequence ID" value="KRK48775.1"/>
    <property type="molecule type" value="Genomic_DNA"/>
</dbReference>
<organism evidence="1 2">
    <name type="scientific">Secundilactobacillus kimchicus JCM 15530</name>
    <dbReference type="NCBI Taxonomy" id="1302272"/>
    <lineage>
        <taxon>Bacteria</taxon>
        <taxon>Bacillati</taxon>
        <taxon>Bacillota</taxon>
        <taxon>Bacilli</taxon>
        <taxon>Lactobacillales</taxon>
        <taxon>Lactobacillaceae</taxon>
        <taxon>Secundilactobacillus</taxon>
    </lineage>
</organism>
<dbReference type="SUPFAM" id="SSF56784">
    <property type="entry name" value="HAD-like"/>
    <property type="match status" value="1"/>
</dbReference>
<dbReference type="Proteomes" id="UP000050911">
    <property type="component" value="Unassembled WGS sequence"/>
</dbReference>
<accession>A0A0R1I0H2</accession>
<dbReference type="InterPro" id="IPR006379">
    <property type="entry name" value="HAD-SF_hydro_IIB"/>
</dbReference>
<dbReference type="SFLD" id="SFLDS00003">
    <property type="entry name" value="Haloacid_Dehalogenase"/>
    <property type="match status" value="1"/>
</dbReference>
<dbReference type="GO" id="GO:0000287">
    <property type="term" value="F:magnesium ion binding"/>
    <property type="evidence" value="ECO:0007669"/>
    <property type="project" value="TreeGrafter"/>
</dbReference>
<dbReference type="GO" id="GO:0016791">
    <property type="term" value="F:phosphatase activity"/>
    <property type="evidence" value="ECO:0007669"/>
    <property type="project" value="UniProtKB-ARBA"/>
</dbReference>
<dbReference type="CDD" id="cd07518">
    <property type="entry name" value="HAD_YbiV-Like"/>
    <property type="match status" value="1"/>
</dbReference>
<dbReference type="InterPro" id="IPR036412">
    <property type="entry name" value="HAD-like_sf"/>
</dbReference>
<dbReference type="PANTHER" id="PTHR10000:SF53">
    <property type="entry name" value="5-AMINO-6-(5-PHOSPHO-D-RIBITYLAMINO)URACIL PHOSPHATASE YBJI-RELATED"/>
    <property type="match status" value="1"/>
</dbReference>
<comment type="caution">
    <text evidence="1">The sequence shown here is derived from an EMBL/GenBank/DDBJ whole genome shotgun (WGS) entry which is preliminary data.</text>
</comment>
<dbReference type="Gene3D" id="3.30.1240.10">
    <property type="match status" value="1"/>
</dbReference>
<dbReference type="Gene3D" id="3.40.50.1000">
    <property type="entry name" value="HAD superfamily/HAD-like"/>
    <property type="match status" value="1"/>
</dbReference>
<dbReference type="STRING" id="1302272.FC96_GL001094"/>
<dbReference type="PATRIC" id="fig|1302272.5.peg.1100"/>